<keyword evidence="2" id="KW-0863">Zinc-finger</keyword>
<dbReference type="InterPro" id="IPR001878">
    <property type="entry name" value="Znf_CCHC"/>
</dbReference>
<evidence type="ECO:0000313" key="7">
    <source>
        <dbReference type="Proteomes" id="UP000005240"/>
    </source>
</evidence>
<reference evidence="5" key="2">
    <citation type="submission" date="2016-05" db="EMBL/GenBank/DDBJ databases">
        <title>Comparative analysis highlights variable genome content of wheat rusts and divergence of the mating loci.</title>
        <authorList>
            <person name="Cuomo C.A."/>
            <person name="Bakkeren G."/>
            <person name="Szabo L."/>
            <person name="Khalil H."/>
            <person name="Joly D."/>
            <person name="Goldberg J."/>
            <person name="Young S."/>
            <person name="Zeng Q."/>
            <person name="Fellers J."/>
        </authorList>
    </citation>
    <scope>NUCLEOTIDE SEQUENCE [LARGE SCALE GENOMIC DNA]</scope>
    <source>
        <strain evidence="5">1-1 BBBD Race 1</strain>
    </source>
</reference>
<dbReference type="STRING" id="630390.A0A180H4K2"/>
<feature type="compositionally biased region" description="Low complexity" evidence="3">
    <location>
        <begin position="77"/>
        <end position="87"/>
    </location>
</feature>
<dbReference type="GO" id="GO:0008270">
    <property type="term" value="F:zinc ion binding"/>
    <property type="evidence" value="ECO:0007669"/>
    <property type="project" value="UniProtKB-KW"/>
</dbReference>
<reference evidence="6" key="4">
    <citation type="submission" date="2025-05" db="UniProtKB">
        <authorList>
            <consortium name="EnsemblFungi"/>
        </authorList>
    </citation>
    <scope>IDENTIFICATION</scope>
    <source>
        <strain evidence="6">isolate 1-1 / race 1 (BBBD)</strain>
    </source>
</reference>
<reference evidence="6 7" key="3">
    <citation type="journal article" date="2017" name="G3 (Bethesda)">
        <title>Comparative analysis highlights variable genome content of wheat rusts and divergence of the mating loci.</title>
        <authorList>
            <person name="Cuomo C.A."/>
            <person name="Bakkeren G."/>
            <person name="Khalil H.B."/>
            <person name="Panwar V."/>
            <person name="Joly D."/>
            <person name="Linning R."/>
            <person name="Sakthikumar S."/>
            <person name="Song X."/>
            <person name="Adiconis X."/>
            <person name="Fan L."/>
            <person name="Goldberg J.M."/>
            <person name="Levin J.Z."/>
            <person name="Young S."/>
            <person name="Zeng Q."/>
            <person name="Anikster Y."/>
            <person name="Bruce M."/>
            <person name="Wang M."/>
            <person name="Yin C."/>
            <person name="McCallum B."/>
            <person name="Szabo L.J."/>
            <person name="Hulbert S."/>
            <person name="Chen X."/>
            <person name="Fellers J.P."/>
        </authorList>
    </citation>
    <scope>NUCLEOTIDE SEQUENCE</scope>
    <source>
        <strain evidence="7">Isolate 1-1 / race 1 (BBBD)</strain>
        <strain evidence="6">isolate 1-1 / race 1 (BBBD)</strain>
    </source>
</reference>
<name>A0A180H4K2_PUCT1</name>
<feature type="compositionally biased region" description="Basic and acidic residues" evidence="3">
    <location>
        <begin position="555"/>
        <end position="568"/>
    </location>
</feature>
<dbReference type="Proteomes" id="UP000005240">
    <property type="component" value="Unassembled WGS sequence"/>
</dbReference>
<feature type="domain" description="CCHC-type" evidence="4">
    <location>
        <begin position="416"/>
        <end position="431"/>
    </location>
</feature>
<reference evidence="5" key="1">
    <citation type="submission" date="2009-11" db="EMBL/GenBank/DDBJ databases">
        <authorList>
            <consortium name="The Broad Institute Genome Sequencing Platform"/>
            <person name="Ward D."/>
            <person name="Feldgarden M."/>
            <person name="Earl A."/>
            <person name="Young S.K."/>
            <person name="Zeng Q."/>
            <person name="Koehrsen M."/>
            <person name="Alvarado L."/>
            <person name="Berlin A."/>
            <person name="Bochicchio J."/>
            <person name="Borenstein D."/>
            <person name="Chapman S.B."/>
            <person name="Chen Z."/>
            <person name="Engels R."/>
            <person name="Freedman E."/>
            <person name="Gellesch M."/>
            <person name="Goldberg J."/>
            <person name="Griggs A."/>
            <person name="Gujja S."/>
            <person name="Heilman E."/>
            <person name="Heiman D."/>
            <person name="Hepburn T."/>
            <person name="Howarth C."/>
            <person name="Jen D."/>
            <person name="Larson L."/>
            <person name="Lewis B."/>
            <person name="Mehta T."/>
            <person name="Park D."/>
            <person name="Pearson M."/>
            <person name="Roberts A."/>
            <person name="Saif S."/>
            <person name="Shea T."/>
            <person name="Shenoy N."/>
            <person name="Sisk P."/>
            <person name="Stolte C."/>
            <person name="Sykes S."/>
            <person name="Thomson T."/>
            <person name="Walk T."/>
            <person name="White J."/>
            <person name="Yandava C."/>
            <person name="Izard J."/>
            <person name="Baranova O.V."/>
            <person name="Blanton J.M."/>
            <person name="Tanner A.C."/>
            <person name="Dewhirst F.E."/>
            <person name="Haas B."/>
            <person name="Nusbaum C."/>
            <person name="Birren B."/>
        </authorList>
    </citation>
    <scope>NUCLEOTIDE SEQUENCE [LARGE SCALE GENOMIC DNA]</scope>
    <source>
        <strain evidence="5">1-1 BBBD Race 1</strain>
    </source>
</reference>
<dbReference type="InterPro" id="IPR036875">
    <property type="entry name" value="Znf_CCHC_sf"/>
</dbReference>
<dbReference type="GO" id="GO:0006397">
    <property type="term" value="P:mRNA processing"/>
    <property type="evidence" value="ECO:0007669"/>
    <property type="project" value="UniProtKB-KW"/>
</dbReference>
<keyword evidence="1" id="KW-0507">mRNA processing</keyword>
<dbReference type="EnsemblFungi" id="PTTG_25115-t43_1">
    <property type="protein sequence ID" value="PTTG_25115-t43_1-p1"/>
    <property type="gene ID" value="PTTG_25115"/>
</dbReference>
<evidence type="ECO:0000256" key="3">
    <source>
        <dbReference type="SAM" id="MobiDB-lite"/>
    </source>
</evidence>
<organism evidence="5">
    <name type="scientific">Puccinia triticina (isolate 1-1 / race 1 (BBBD))</name>
    <name type="common">Brown leaf rust fungus</name>
    <dbReference type="NCBI Taxonomy" id="630390"/>
    <lineage>
        <taxon>Eukaryota</taxon>
        <taxon>Fungi</taxon>
        <taxon>Dikarya</taxon>
        <taxon>Basidiomycota</taxon>
        <taxon>Pucciniomycotina</taxon>
        <taxon>Pucciniomycetes</taxon>
        <taxon>Pucciniales</taxon>
        <taxon>Pucciniaceae</taxon>
        <taxon>Puccinia</taxon>
    </lineage>
</organism>
<evidence type="ECO:0000313" key="5">
    <source>
        <dbReference type="EMBL" id="OAV99930.1"/>
    </source>
</evidence>
<evidence type="ECO:0000313" key="6">
    <source>
        <dbReference type="EnsemblFungi" id="PTTG_25115-t43_1-p1"/>
    </source>
</evidence>
<dbReference type="AlphaFoldDB" id="A0A180H4K2"/>
<feature type="region of interest" description="Disordered" evidence="3">
    <location>
        <begin position="382"/>
        <end position="407"/>
    </location>
</feature>
<keyword evidence="2" id="KW-0862">Zinc</keyword>
<evidence type="ECO:0000259" key="4">
    <source>
        <dbReference type="PROSITE" id="PS50158"/>
    </source>
</evidence>
<evidence type="ECO:0000256" key="1">
    <source>
        <dbReference type="ARBA" id="ARBA00022664"/>
    </source>
</evidence>
<dbReference type="PROSITE" id="PS50158">
    <property type="entry name" value="ZF_CCHC"/>
    <property type="match status" value="1"/>
</dbReference>
<dbReference type="PANTHER" id="PTHR33246">
    <property type="entry name" value="CCHC-TYPE DOMAIN-CONTAINING PROTEIN"/>
    <property type="match status" value="1"/>
</dbReference>
<feature type="compositionally biased region" description="Basic and acidic residues" evidence="3">
    <location>
        <begin position="527"/>
        <end position="547"/>
    </location>
</feature>
<accession>A0A180H4K2</accession>
<keyword evidence="7" id="KW-1185">Reference proteome</keyword>
<dbReference type="SUPFAM" id="SSF57756">
    <property type="entry name" value="Retrovirus zinc finger-like domains"/>
    <property type="match status" value="1"/>
</dbReference>
<feature type="region of interest" description="Disordered" evidence="3">
    <location>
        <begin position="1"/>
        <end position="94"/>
    </location>
</feature>
<gene>
    <name evidence="5" type="ORF">PTTG_25115</name>
</gene>
<protein>
    <submittedName>
        <fullName evidence="6">CCHC-type domain-containing protein</fullName>
    </submittedName>
</protein>
<dbReference type="GO" id="GO:0003676">
    <property type="term" value="F:nucleic acid binding"/>
    <property type="evidence" value="ECO:0007669"/>
    <property type="project" value="InterPro"/>
</dbReference>
<keyword evidence="2" id="KW-0479">Metal-binding</keyword>
<feature type="compositionally biased region" description="Acidic residues" evidence="3">
    <location>
        <begin position="60"/>
        <end position="69"/>
    </location>
</feature>
<sequence length="701" mass="80271">MSLPFSLPDMESGFAPSTPFRNRTLTGTSGLNWNSESTNPPPPPRKDKGKGPENQFREQTEEDLSDTDETPQPKNIPPRQTTPRQRPSGYGMHNTENQQEYMFQPQFQQQKQIPVQNPQPMYYYPQPIPQSKPVIIKEPGLFYEGSQFMKFLQRFERAAYGHGASDHEKAIQIPRFIRTEELKCQFEEMDGYNDYDWKKLRAAMVKAWGDLDNTIMYTVDDLIKVAKQQAKEGISSYRDYKAYLAKFTPILKYLVKNEHINKDNDAGLLFLSAFSTESQQSIKRTLINKNQLPKAKDGSNKAPKWEDLTEATETEVQVDKGYTNFSSFSKSTRIMQKDLDLKKGDGKRREQMLKESPSNKEVEQKLQEVQQELATLKQQIKNGAPTGYNRQGPSEKQEFNRGNARPSTPLYESQNCFYCKREGHPTYQCPEAAKDMKQGLVKRIGKEWYLPDGQQIPWVPSRPIRSVVAGASAEPQMQEAIKKLADSQQTKNGNAPFMKTSVQTIHWSPPTLGAENFMRSHPVTRSEAQKGRREVRIQEPERDAMDIDREEEEDRSPKETPKKAPEKVWSRERVPTILKRDSPEEVLLQDLDNVKIPTTFAQLTTILPLYTEQIIAKLQGRLSSKNTSTTYIATKAAKVAAPMTTVPEEEGPSDPCYYSCALGYGRLSRFKETRVGEFQYHWLKPDKDEDGIIKRISVPII</sequence>
<dbReference type="EMBL" id="ADAS02000001">
    <property type="protein sequence ID" value="OAV99930.1"/>
    <property type="molecule type" value="Genomic_DNA"/>
</dbReference>
<feature type="region of interest" description="Disordered" evidence="3">
    <location>
        <begin position="521"/>
        <end position="568"/>
    </location>
</feature>
<dbReference type="VEuPathDB" id="FungiDB:PTTG_25115"/>
<feature type="region of interest" description="Disordered" evidence="3">
    <location>
        <begin position="342"/>
        <end position="362"/>
    </location>
</feature>
<feature type="compositionally biased region" description="Basic and acidic residues" evidence="3">
    <location>
        <begin position="44"/>
        <end position="59"/>
    </location>
</feature>
<dbReference type="PANTHER" id="PTHR33246:SF51">
    <property type="entry name" value="MYB_SANT-LIKE DOMAIN-CONTAINING PROTEIN"/>
    <property type="match status" value="1"/>
</dbReference>
<feature type="compositionally biased region" description="Polar residues" evidence="3">
    <location>
        <begin position="19"/>
        <end position="38"/>
    </location>
</feature>
<proteinExistence type="predicted"/>
<evidence type="ECO:0000256" key="2">
    <source>
        <dbReference type="PROSITE-ProRule" id="PRU00047"/>
    </source>
</evidence>
<dbReference type="OrthoDB" id="2506010at2759"/>